<keyword evidence="1" id="KW-0614">Plasmid</keyword>
<gene>
    <name evidence="1" type="ORF">MCM2015_pMC1_20</name>
</gene>
<proteinExistence type="predicted"/>
<reference evidence="1" key="1">
    <citation type="journal article" date="2016" name="Sci. Rep.">
        <title>Genomics of high molecular weight plasmids isolated from an on-farm biopurification system.</title>
        <authorList>
            <person name="Martini M.C."/>
            <person name="Wibberg D."/>
            <person name="Lozano M."/>
            <person name="Torres Tejerizo G."/>
            <person name="Albicoro F.J."/>
            <person name="Jaenicke S."/>
            <person name="van Elsas J.D."/>
            <person name="Petroni A."/>
            <person name="Garcillan-Barcia M.P."/>
            <person name="de la Cruz F."/>
            <person name="Schluter A."/>
            <person name="Puhler A."/>
            <person name="Pistorio M."/>
            <person name="Lagares A."/>
            <person name="Del Papa M.F."/>
        </authorList>
    </citation>
    <scope>NUCLEOTIDE SEQUENCE</scope>
    <source>
        <plasmid evidence="1">pMC1</plasmid>
    </source>
</reference>
<evidence type="ECO:0000313" key="1">
    <source>
        <dbReference type="EMBL" id="CVK35461.1"/>
    </source>
</evidence>
<dbReference type="AlphaFoldDB" id="A0A193SCW9"/>
<accession>A0A193SCW9</accession>
<sequence>MSVIPLRDDPVENSEPQYTVARGHKLLRWSRSDPALTVSITRHRFKARA</sequence>
<organism evidence="1">
    <name type="scientific">biofilter metagenome</name>
    <dbReference type="NCBI Taxonomy" id="1070537"/>
    <lineage>
        <taxon>unclassified sequences</taxon>
        <taxon>metagenomes</taxon>
        <taxon>ecological metagenomes</taxon>
    </lineage>
</organism>
<protein>
    <submittedName>
        <fullName evidence="1">Uncharacterized protein</fullName>
    </submittedName>
</protein>
<name>A0A193SCW9_9ZZZZ</name>
<geneLocation type="plasmid" evidence="1">
    <name>pMC1</name>
</geneLocation>
<dbReference type="EMBL" id="LT158601">
    <property type="protein sequence ID" value="CVK35461.1"/>
    <property type="molecule type" value="Genomic_DNA"/>
</dbReference>